<dbReference type="KEGG" id="ifl:C1H71_02960"/>
<keyword evidence="3" id="KW-1185">Reference proteome</keyword>
<dbReference type="PROSITE" id="PS51257">
    <property type="entry name" value="PROKAR_LIPOPROTEIN"/>
    <property type="match status" value="1"/>
</dbReference>
<organism evidence="2 3">
    <name type="scientific">Iodobacter fluviatilis</name>
    <dbReference type="NCBI Taxonomy" id="537"/>
    <lineage>
        <taxon>Bacteria</taxon>
        <taxon>Pseudomonadati</taxon>
        <taxon>Pseudomonadota</taxon>
        <taxon>Betaproteobacteria</taxon>
        <taxon>Neisseriales</taxon>
        <taxon>Chitinibacteraceae</taxon>
        <taxon>Iodobacter</taxon>
    </lineage>
</organism>
<dbReference type="SUPFAM" id="SSF51556">
    <property type="entry name" value="Metallo-dependent hydrolases"/>
    <property type="match status" value="1"/>
</dbReference>
<dbReference type="Proteomes" id="UP000515917">
    <property type="component" value="Chromosome"/>
</dbReference>
<sequence>MKKIASLHFATLAAAFSCFSISSYADSNSACYDRLTQPSLAIVDSHLHFRPFGGAPIPHKDLALMLKNAGIRYANVFGIGQTLPYDSSCTYYLNCPGTPVIPSLKNDIINAQNVTELPVQEPKLTLSMSFADLSKPETVKAGMSELDQEFPGLFKWMGELNLVKQALFANGHQPVTLAEIRNWKPFMDTLRERNMPIGLHGDLGNNENPTKYLDLITEVVNQYPNNKVIWLHMGLSKELTNIDPDTHIKILSNLLDKYPNMMIDLSWRVIADNYFFKPEIRAKYVPFINKYSTRILPGTDFVASNDKTFDSYLGELMATSYIYRFVDNNAFRNIALGQNYFDMLGLPDKAPNICDNQVKVQ</sequence>
<gene>
    <name evidence="2" type="ORF">C1H71_02960</name>
</gene>
<dbReference type="InterPro" id="IPR032466">
    <property type="entry name" value="Metal_Hydrolase"/>
</dbReference>
<feature type="signal peptide" evidence="1">
    <location>
        <begin position="1"/>
        <end position="25"/>
    </location>
</feature>
<dbReference type="AlphaFoldDB" id="A0A7G3G5T1"/>
<feature type="chain" id="PRO_5028898820" evidence="1">
    <location>
        <begin position="26"/>
        <end position="361"/>
    </location>
</feature>
<accession>A0A7G3G5T1</accession>
<dbReference type="GO" id="GO:0016787">
    <property type="term" value="F:hydrolase activity"/>
    <property type="evidence" value="ECO:0007669"/>
    <property type="project" value="UniProtKB-KW"/>
</dbReference>
<keyword evidence="2" id="KW-0378">Hydrolase</keyword>
<proteinExistence type="predicted"/>
<reference evidence="2 3" key="1">
    <citation type="submission" date="2018-01" db="EMBL/GenBank/DDBJ databases">
        <title>Genome sequence of Iodobacter sp. strain PCH194 isolated from Indian Trans-Himalaya.</title>
        <authorList>
            <person name="Kumar V."/>
            <person name="Thakur V."/>
            <person name="Kumar S."/>
            <person name="Singh D."/>
        </authorList>
    </citation>
    <scope>NUCLEOTIDE SEQUENCE [LARGE SCALE GENOMIC DNA]</scope>
    <source>
        <strain evidence="2 3">PCH194</strain>
    </source>
</reference>
<keyword evidence="1" id="KW-0732">Signal</keyword>
<dbReference type="Gene3D" id="3.20.20.140">
    <property type="entry name" value="Metal-dependent hydrolases"/>
    <property type="match status" value="1"/>
</dbReference>
<evidence type="ECO:0000313" key="2">
    <source>
        <dbReference type="EMBL" id="QBC42616.1"/>
    </source>
</evidence>
<protein>
    <submittedName>
        <fullName evidence="2">Amidohydrolase</fullName>
    </submittedName>
</protein>
<dbReference type="EMBL" id="CP025781">
    <property type="protein sequence ID" value="QBC42616.1"/>
    <property type="molecule type" value="Genomic_DNA"/>
</dbReference>
<name>A0A7G3G5T1_9NEIS</name>
<evidence type="ECO:0000256" key="1">
    <source>
        <dbReference type="SAM" id="SignalP"/>
    </source>
</evidence>
<evidence type="ECO:0000313" key="3">
    <source>
        <dbReference type="Proteomes" id="UP000515917"/>
    </source>
</evidence>
<dbReference type="RefSeq" id="WP_130105234.1">
    <property type="nucleotide sequence ID" value="NZ_CP025781.1"/>
</dbReference>